<feature type="domain" description="DUF7730" evidence="2">
    <location>
        <begin position="108"/>
        <end position="339"/>
    </location>
</feature>
<feature type="region of interest" description="Disordered" evidence="1">
    <location>
        <begin position="70"/>
        <end position="89"/>
    </location>
</feature>
<sequence length="369" mass="41275">MQPGGSDSEDPEERIRKVLECGTRWPGCVRCGSDASTNIAETSRAFYRAFNRQTMYGRICDRASRLLQSVTGPATTPPAEPSPPPAPEVPYDRILDMSKLLRQTEVSDQTQSPFFTRFPPEIRSLIYSYVLPEDKRIWVRPSPEQTAITMPSAKGGSLWIEHFPCPTTPTDLSWVDAPFPSACCAPVRTGFYGRVMARGLRPHADTLAMLKTCLRMYLDLCELCTFCFDDTTTLREFTTLYAAVPLRHVQIVLYSHSPSKWLGFSPPSTWVKTDEVFQPHQTRLRESWDQSLRDVGDACRQIKGLNTLLLSIHPSPVYIQLSDENTVALIESLGLVKTAATVSAEILGGGLPPRAPRRLLIGRREKQSS</sequence>
<comment type="caution">
    <text evidence="3">The sequence shown here is derived from an EMBL/GenBank/DDBJ whole genome shotgun (WGS) entry which is preliminary data.</text>
</comment>
<dbReference type="AlphaFoldDB" id="A0AAJ0BL87"/>
<feature type="compositionally biased region" description="Pro residues" evidence="1">
    <location>
        <begin position="75"/>
        <end position="88"/>
    </location>
</feature>
<keyword evidence="4" id="KW-1185">Reference proteome</keyword>
<organism evidence="3 4">
    <name type="scientific">Echria macrotheca</name>
    <dbReference type="NCBI Taxonomy" id="438768"/>
    <lineage>
        <taxon>Eukaryota</taxon>
        <taxon>Fungi</taxon>
        <taxon>Dikarya</taxon>
        <taxon>Ascomycota</taxon>
        <taxon>Pezizomycotina</taxon>
        <taxon>Sordariomycetes</taxon>
        <taxon>Sordariomycetidae</taxon>
        <taxon>Sordariales</taxon>
        <taxon>Schizotheciaceae</taxon>
        <taxon>Echria</taxon>
    </lineage>
</organism>
<gene>
    <name evidence="3" type="ORF">QBC47DRAFT_410708</name>
</gene>
<protein>
    <recommendedName>
        <fullName evidence="2">DUF7730 domain-containing protein</fullName>
    </recommendedName>
</protein>
<dbReference type="Proteomes" id="UP001239445">
    <property type="component" value="Unassembled WGS sequence"/>
</dbReference>
<evidence type="ECO:0000313" key="4">
    <source>
        <dbReference type="Proteomes" id="UP001239445"/>
    </source>
</evidence>
<evidence type="ECO:0000313" key="3">
    <source>
        <dbReference type="EMBL" id="KAK1760030.1"/>
    </source>
</evidence>
<reference evidence="3" key="1">
    <citation type="submission" date="2023-06" db="EMBL/GenBank/DDBJ databases">
        <title>Genome-scale phylogeny and comparative genomics of the fungal order Sordariales.</title>
        <authorList>
            <consortium name="Lawrence Berkeley National Laboratory"/>
            <person name="Hensen N."/>
            <person name="Bonometti L."/>
            <person name="Westerberg I."/>
            <person name="Brannstrom I.O."/>
            <person name="Guillou S."/>
            <person name="Cros-Aarteil S."/>
            <person name="Calhoun S."/>
            <person name="Haridas S."/>
            <person name="Kuo A."/>
            <person name="Mondo S."/>
            <person name="Pangilinan J."/>
            <person name="Riley R."/>
            <person name="Labutti K."/>
            <person name="Andreopoulos B."/>
            <person name="Lipzen A."/>
            <person name="Chen C."/>
            <person name="Yanf M."/>
            <person name="Daum C."/>
            <person name="Ng V."/>
            <person name="Clum A."/>
            <person name="Steindorff A."/>
            <person name="Ohm R."/>
            <person name="Martin F."/>
            <person name="Silar P."/>
            <person name="Natvig D."/>
            <person name="Lalanne C."/>
            <person name="Gautier V."/>
            <person name="Ament-Velasquez S.L."/>
            <person name="Kruys A."/>
            <person name="Hutchinson M.I."/>
            <person name="Powell A.J."/>
            <person name="Barry K."/>
            <person name="Miller A.N."/>
            <person name="Grigoriev I.V."/>
            <person name="Debuchy R."/>
            <person name="Gladieux P."/>
            <person name="Thoren M.H."/>
            <person name="Johannesson H."/>
        </authorList>
    </citation>
    <scope>NUCLEOTIDE SEQUENCE</scope>
    <source>
        <strain evidence="3">PSN4</strain>
    </source>
</reference>
<evidence type="ECO:0000256" key="1">
    <source>
        <dbReference type="SAM" id="MobiDB-lite"/>
    </source>
</evidence>
<dbReference type="InterPro" id="IPR056632">
    <property type="entry name" value="DUF7730"/>
</dbReference>
<accession>A0AAJ0BL87</accession>
<dbReference type="Pfam" id="PF24864">
    <property type="entry name" value="DUF7730"/>
    <property type="match status" value="1"/>
</dbReference>
<dbReference type="EMBL" id="MU839828">
    <property type="protein sequence ID" value="KAK1760030.1"/>
    <property type="molecule type" value="Genomic_DNA"/>
</dbReference>
<evidence type="ECO:0000259" key="2">
    <source>
        <dbReference type="Pfam" id="PF24864"/>
    </source>
</evidence>
<proteinExistence type="predicted"/>
<name>A0AAJ0BL87_9PEZI</name>